<dbReference type="EnsemblMetazoa" id="PPA44918.1">
    <property type="protein sequence ID" value="PPA44918.1"/>
    <property type="gene ID" value="WBGene00283287"/>
</dbReference>
<accession>A0A8R1Z0C2</accession>
<proteinExistence type="predicted"/>
<sequence>MDIQRISETHFERGEKRDLFEAVREKEMRGGIEEERRGKGLQTMQNRTKEENIDLVECLERRSVFNEN</sequence>
<name>A0A2A6CZA9_PRIPA</name>
<dbReference type="AlphaFoldDB" id="A0A2A6CZA9"/>
<evidence type="ECO:0000313" key="2">
    <source>
        <dbReference type="Proteomes" id="UP000005239"/>
    </source>
</evidence>
<organism evidence="1 2">
    <name type="scientific">Pristionchus pacificus</name>
    <name type="common">Parasitic nematode worm</name>
    <dbReference type="NCBI Taxonomy" id="54126"/>
    <lineage>
        <taxon>Eukaryota</taxon>
        <taxon>Metazoa</taxon>
        <taxon>Ecdysozoa</taxon>
        <taxon>Nematoda</taxon>
        <taxon>Chromadorea</taxon>
        <taxon>Rhabditida</taxon>
        <taxon>Rhabditina</taxon>
        <taxon>Diplogasteromorpha</taxon>
        <taxon>Diplogasteroidea</taxon>
        <taxon>Neodiplogasteridae</taxon>
        <taxon>Pristionchus</taxon>
    </lineage>
</organism>
<evidence type="ECO:0000313" key="1">
    <source>
        <dbReference type="EnsemblMetazoa" id="PPA44918.1"/>
    </source>
</evidence>
<reference evidence="2" key="1">
    <citation type="journal article" date="2008" name="Nat. Genet.">
        <title>The Pristionchus pacificus genome provides a unique perspective on nematode lifestyle and parasitism.</title>
        <authorList>
            <person name="Dieterich C."/>
            <person name="Clifton S.W."/>
            <person name="Schuster L.N."/>
            <person name="Chinwalla A."/>
            <person name="Delehaunty K."/>
            <person name="Dinkelacker I."/>
            <person name="Fulton L."/>
            <person name="Fulton R."/>
            <person name="Godfrey J."/>
            <person name="Minx P."/>
            <person name="Mitreva M."/>
            <person name="Roeseler W."/>
            <person name="Tian H."/>
            <person name="Witte H."/>
            <person name="Yang S.P."/>
            <person name="Wilson R.K."/>
            <person name="Sommer R.J."/>
        </authorList>
    </citation>
    <scope>NUCLEOTIDE SEQUENCE [LARGE SCALE GENOMIC DNA]</scope>
    <source>
        <strain evidence="2">PS312</strain>
    </source>
</reference>
<gene>
    <name evidence="1" type="primary">WBGene00283287</name>
</gene>
<accession>A0A2A6CZA9</accession>
<reference evidence="1" key="2">
    <citation type="submission" date="2022-06" db="UniProtKB">
        <authorList>
            <consortium name="EnsemblMetazoa"/>
        </authorList>
    </citation>
    <scope>IDENTIFICATION</scope>
    <source>
        <strain evidence="1">PS312</strain>
    </source>
</reference>
<keyword evidence="2" id="KW-1185">Reference proteome</keyword>
<protein>
    <submittedName>
        <fullName evidence="1">Uncharacterized protein</fullName>
    </submittedName>
</protein>
<dbReference type="Proteomes" id="UP000005239">
    <property type="component" value="Unassembled WGS sequence"/>
</dbReference>